<comment type="caution">
    <text evidence="1">The sequence shown here is derived from an EMBL/GenBank/DDBJ whole genome shotgun (WGS) entry which is preliminary data.</text>
</comment>
<accession>A0ACB7ILP7</accession>
<proteinExistence type="predicted"/>
<keyword evidence="2" id="KW-1185">Reference proteome</keyword>
<sequence length="854" mass="93782">MDEEKQQLAKGILLNQDELQNARRGTTPQRFASGWKALAALVVITYTAYTAVSLWNVGGARLGGHPPRRHLLFGREAEKVFLSVPNEASAIIASRLFATKPHLAGAPQDLQTAKDFLAVLQRELGIAPPTPEPLFSAGSEASRHATESITKLKKPAAWIDTYYPVMNTPLERELVVVAKNGTVVWEADLVEEADATDPEAHLYADAVPTFHGLSPEGTAVGQLVYANYGTQEDYNELVSQGVNLTGSIVICRYGGIFRGLKVKGAQELGAAGVLIYSDPRDDGTVTEENGYKAYPHGPARSVTSVQRGSVQYLSIYPGDPTTPGYPSYENSTRTEGSNIPKIPSLPISWANAKVLNENFDKGGSWEGMDVKLVNKVDKKVTPIWNTIGVIPGFIPNEIIMLGNHRDAWVMGATDPSSGTASVHEVIRGFGELLRRGWKPLRTIVIASWDAEEYGLIGSTEYGEDFASWLGENVVAYLNLDSSVSGSRFSVSGSPSLAHLIRQTAEELPHPTEAGRSLWSATSDSGKLFGLNASSEAVSSDIREGEITSIAPIGVNPLGSGSDYTVFLQWIGIPCGNGGFSSTLHDPVYHYHSVFDSERWQELYGDPGFFRHVAVSKHLGLQALRLSSSLVLPFNTTHYVEELDRYLDGVVDIAASLSIDLDVSPLRSSIHKLRITSVGLDLEKHAAQREFVKWLKVVMKWRSRRTVRRVICRIVERFGFKCPSRDATDADAVTEEEQLPDNVFLGLARHSGHSVCPHFFRKNPLRELRAAAKRVYTVNKKLSAFERGFLSEEGIKDREWYKHLAVAPGKWLGYGATTLPGLTEALTFEKNATLAEYEVDRLVTLLDQLAEKIRV</sequence>
<protein>
    <submittedName>
        <fullName evidence="1">Uncharacterized protein</fullName>
    </submittedName>
</protein>
<name>A0ACB7ILP7_PLECO</name>
<gene>
    <name evidence="1" type="ORF">CCMSSC00406_0001026</name>
</gene>
<evidence type="ECO:0000313" key="1">
    <source>
        <dbReference type="EMBL" id="KAG9218860.1"/>
    </source>
</evidence>
<dbReference type="EMBL" id="WQMT02000009">
    <property type="protein sequence ID" value="KAG9218860.1"/>
    <property type="molecule type" value="Genomic_DNA"/>
</dbReference>
<dbReference type="Proteomes" id="UP000824881">
    <property type="component" value="Unassembled WGS sequence"/>
</dbReference>
<reference evidence="1 2" key="1">
    <citation type="journal article" date="2021" name="Appl. Environ. Microbiol.">
        <title>Genetic linkage and physical mapping for an oyster mushroom Pleurotus cornucopiae and QTL analysis for the trait cap color.</title>
        <authorList>
            <person name="Zhang Y."/>
            <person name="Gao W."/>
            <person name="Sonnenberg A."/>
            <person name="Chen Q."/>
            <person name="Zhang J."/>
            <person name="Huang C."/>
        </authorList>
    </citation>
    <scope>NUCLEOTIDE SEQUENCE [LARGE SCALE GENOMIC DNA]</scope>
    <source>
        <strain evidence="1">CCMSSC00406</strain>
    </source>
</reference>
<evidence type="ECO:0000313" key="2">
    <source>
        <dbReference type="Proteomes" id="UP000824881"/>
    </source>
</evidence>
<organism evidence="1 2">
    <name type="scientific">Pleurotus cornucopiae</name>
    <name type="common">Cornucopia mushroom</name>
    <dbReference type="NCBI Taxonomy" id="5321"/>
    <lineage>
        <taxon>Eukaryota</taxon>
        <taxon>Fungi</taxon>
        <taxon>Dikarya</taxon>
        <taxon>Basidiomycota</taxon>
        <taxon>Agaricomycotina</taxon>
        <taxon>Agaricomycetes</taxon>
        <taxon>Agaricomycetidae</taxon>
        <taxon>Agaricales</taxon>
        <taxon>Pleurotineae</taxon>
        <taxon>Pleurotaceae</taxon>
        <taxon>Pleurotus</taxon>
    </lineage>
</organism>